<protein>
    <submittedName>
        <fullName evidence="1">Uncharacterized protein</fullName>
    </submittedName>
</protein>
<accession>A0A150M9W6</accession>
<dbReference type="AlphaFoldDB" id="A0A150M9W6"/>
<gene>
    <name evidence="1" type="ORF">B4135_0561</name>
</gene>
<sequence>MFYPAMQTSGRRAGGLESFVSPRKADMQGSADLPPCFFE</sequence>
<evidence type="ECO:0000313" key="1">
    <source>
        <dbReference type="EMBL" id="KYD21226.1"/>
    </source>
</evidence>
<dbReference type="EMBL" id="LQYT01000021">
    <property type="protein sequence ID" value="KYD21226.1"/>
    <property type="molecule type" value="Genomic_DNA"/>
</dbReference>
<evidence type="ECO:0000313" key="2">
    <source>
        <dbReference type="Proteomes" id="UP000075683"/>
    </source>
</evidence>
<comment type="caution">
    <text evidence="1">The sequence shown here is derived from an EMBL/GenBank/DDBJ whole genome shotgun (WGS) entry which is preliminary data.</text>
</comment>
<reference evidence="1 2" key="1">
    <citation type="submission" date="2016-01" db="EMBL/GenBank/DDBJ databases">
        <title>Draft Genome Sequences of Seven Thermophilic Sporeformers Isolated from Foods.</title>
        <authorList>
            <person name="Berendsen E.M."/>
            <person name="Wells-Bennik M.H."/>
            <person name="Krawcyk A.O."/>
            <person name="De Jong A."/>
            <person name="Holsappel S."/>
            <person name="Eijlander R.T."/>
            <person name="Kuipers O.P."/>
        </authorList>
    </citation>
    <scope>NUCLEOTIDE SEQUENCE [LARGE SCALE GENOMIC DNA]</scope>
    <source>
        <strain evidence="1 2">B4135</strain>
    </source>
</reference>
<proteinExistence type="predicted"/>
<organism evidence="1 2">
    <name type="scientific">Caldibacillus debilis</name>
    <dbReference type="NCBI Taxonomy" id="301148"/>
    <lineage>
        <taxon>Bacteria</taxon>
        <taxon>Bacillati</taxon>
        <taxon>Bacillota</taxon>
        <taxon>Bacilli</taxon>
        <taxon>Bacillales</taxon>
        <taxon>Bacillaceae</taxon>
        <taxon>Caldibacillus</taxon>
    </lineage>
</organism>
<name>A0A150M9W6_9BACI</name>
<dbReference type="Proteomes" id="UP000075683">
    <property type="component" value="Unassembled WGS sequence"/>
</dbReference>